<evidence type="ECO:0000256" key="2">
    <source>
        <dbReference type="SAM" id="Phobius"/>
    </source>
</evidence>
<keyword evidence="4" id="KW-1185">Reference proteome</keyword>
<organism evidence="3 4">
    <name type="scientific">Flintibacter faecis</name>
    <dbReference type="NCBI Taxonomy" id="2763047"/>
    <lineage>
        <taxon>Bacteria</taxon>
        <taxon>Bacillati</taxon>
        <taxon>Bacillota</taxon>
        <taxon>Clostridia</taxon>
        <taxon>Eubacteriales</taxon>
        <taxon>Flintibacter</taxon>
    </lineage>
</organism>
<feature type="transmembrane region" description="Helical" evidence="2">
    <location>
        <begin position="38"/>
        <end position="57"/>
    </location>
</feature>
<dbReference type="RefSeq" id="WP_186877638.1">
    <property type="nucleotide sequence ID" value="NZ_JACOPN010000001.1"/>
</dbReference>
<keyword evidence="2" id="KW-1133">Transmembrane helix</keyword>
<evidence type="ECO:0000313" key="4">
    <source>
        <dbReference type="Proteomes" id="UP000602260"/>
    </source>
</evidence>
<gene>
    <name evidence="3" type="ORF">H8S55_02320</name>
</gene>
<dbReference type="AlphaFoldDB" id="A0A8J6J225"/>
<protein>
    <submittedName>
        <fullName evidence="3">Uncharacterized protein</fullName>
    </submittedName>
</protein>
<sequence length="98" mass="10938">MSKSKKRHSNSSAVVRARARDSALADKQVRDRARMDPVARNLLFINLIFLAAGQMLYTHGMLPDWASGVVNILGIILLIAALARQFGGKKRDDKLRHK</sequence>
<feature type="transmembrane region" description="Helical" evidence="2">
    <location>
        <begin position="69"/>
        <end position="87"/>
    </location>
</feature>
<name>A0A8J6J225_9FIRM</name>
<proteinExistence type="predicted"/>
<feature type="region of interest" description="Disordered" evidence="1">
    <location>
        <begin position="1"/>
        <end position="23"/>
    </location>
</feature>
<dbReference type="Proteomes" id="UP000602260">
    <property type="component" value="Unassembled WGS sequence"/>
</dbReference>
<evidence type="ECO:0000313" key="3">
    <source>
        <dbReference type="EMBL" id="MBC5716166.1"/>
    </source>
</evidence>
<dbReference type="EMBL" id="JACOPN010000001">
    <property type="protein sequence ID" value="MBC5716166.1"/>
    <property type="molecule type" value="Genomic_DNA"/>
</dbReference>
<comment type="caution">
    <text evidence="3">The sequence shown here is derived from an EMBL/GenBank/DDBJ whole genome shotgun (WGS) entry which is preliminary data.</text>
</comment>
<keyword evidence="2" id="KW-0812">Transmembrane</keyword>
<accession>A0A8J6J225</accession>
<evidence type="ECO:0000256" key="1">
    <source>
        <dbReference type="SAM" id="MobiDB-lite"/>
    </source>
</evidence>
<reference evidence="3" key="1">
    <citation type="submission" date="2020-08" db="EMBL/GenBank/DDBJ databases">
        <title>Genome public.</title>
        <authorList>
            <person name="Liu C."/>
            <person name="Sun Q."/>
        </authorList>
    </citation>
    <scope>NUCLEOTIDE SEQUENCE</scope>
    <source>
        <strain evidence="3">BX5</strain>
    </source>
</reference>
<keyword evidence="2" id="KW-0472">Membrane</keyword>